<reference evidence="7 8" key="1">
    <citation type="submission" date="2019-09" db="EMBL/GenBank/DDBJ databases">
        <title>Geobacter sp. Red96, a novel strain isolated from paddy soil.</title>
        <authorList>
            <person name="Xu Z."/>
            <person name="Masuda Y."/>
            <person name="Itoh H."/>
            <person name="Senoo K."/>
        </authorList>
    </citation>
    <scope>NUCLEOTIDE SEQUENCE [LARGE SCALE GENOMIC DNA]</scope>
    <source>
        <strain evidence="7 8">Red96</strain>
    </source>
</reference>
<dbReference type="RefSeq" id="WP_151127585.1">
    <property type="nucleotide sequence ID" value="NZ_VZQZ01000002.1"/>
</dbReference>
<dbReference type="Pfam" id="PF00389">
    <property type="entry name" value="2-Hacid_dh"/>
    <property type="match status" value="1"/>
</dbReference>
<comment type="caution">
    <text evidence="7">The sequence shown here is derived from an EMBL/GenBank/DDBJ whole genome shotgun (WGS) entry which is preliminary data.</text>
</comment>
<dbReference type="InterPro" id="IPR029753">
    <property type="entry name" value="D-isomer_DH_CS"/>
</dbReference>
<evidence type="ECO:0000313" key="7">
    <source>
        <dbReference type="EMBL" id="KAB0666855.1"/>
    </source>
</evidence>
<dbReference type="AlphaFoldDB" id="A0A7J4ZUE2"/>
<keyword evidence="3" id="KW-0520">NAD</keyword>
<dbReference type="InterPro" id="IPR050418">
    <property type="entry name" value="D-iso_2-hydroxyacid_DH_PdxB"/>
</dbReference>
<evidence type="ECO:0000256" key="3">
    <source>
        <dbReference type="ARBA" id="ARBA00023027"/>
    </source>
</evidence>
<dbReference type="CDD" id="cd12162">
    <property type="entry name" value="2-Hacid_dh_4"/>
    <property type="match status" value="1"/>
</dbReference>
<dbReference type="Gene3D" id="3.40.50.720">
    <property type="entry name" value="NAD(P)-binding Rossmann-like Domain"/>
    <property type="match status" value="2"/>
</dbReference>
<dbReference type="Pfam" id="PF02826">
    <property type="entry name" value="2-Hacid_dh_C"/>
    <property type="match status" value="1"/>
</dbReference>
<evidence type="ECO:0000256" key="2">
    <source>
        <dbReference type="ARBA" id="ARBA00023002"/>
    </source>
</evidence>
<gene>
    <name evidence="7" type="ORF">F6V25_05420</name>
</gene>
<feature type="domain" description="D-isomer specific 2-hydroxyacid dehydrogenase catalytic" evidence="5">
    <location>
        <begin position="23"/>
        <end position="322"/>
    </location>
</feature>
<dbReference type="SUPFAM" id="SSF51735">
    <property type="entry name" value="NAD(P)-binding Rossmann-fold domains"/>
    <property type="match status" value="1"/>
</dbReference>
<keyword evidence="2 4" id="KW-0560">Oxidoreductase</keyword>
<dbReference type="InterPro" id="IPR006139">
    <property type="entry name" value="D-isomer_2_OHA_DH_cat_dom"/>
</dbReference>
<proteinExistence type="inferred from homology"/>
<protein>
    <submittedName>
        <fullName evidence="7">D-2-hydroxyacid dehydrogenase</fullName>
    </submittedName>
</protein>
<sequence length="332" mass="35024">MSETTRIVILDGYTINPGDNPWTPLENQGICAVYDRTPPELTLERAAQAEIILTSKVKLDAAILNALPRLKYISLLATGYNNIDVAAAGKLGIPVSNIPAYSTESVAQTAFALLLELAVQVGAHNAAVKAGEWTRCPDHSFWKAPIVELDGLTLGIVGYGTIGRAVARIGAAFGMRIIAHAPRIPQDVGALPVRFVDLEELFSTADVVSLNCPQTNDNAGFVNSRLLGMMKSNAFLINVARGGLVNEADLAQALRTGLIAGAGLDVVAHEPMLADNPLLDAPNCIFTPHIAWASLAARQRLMSIVSANVASYLAGAPANVVNSQYLAPAAGR</sequence>
<evidence type="ECO:0000259" key="5">
    <source>
        <dbReference type="Pfam" id="PF00389"/>
    </source>
</evidence>
<dbReference type="FunFam" id="3.40.50.720:FF:000203">
    <property type="entry name" value="D-3-phosphoglycerate dehydrogenase (SerA)"/>
    <property type="match status" value="1"/>
</dbReference>
<evidence type="ECO:0000256" key="4">
    <source>
        <dbReference type="RuleBase" id="RU003719"/>
    </source>
</evidence>
<dbReference type="SUPFAM" id="SSF52283">
    <property type="entry name" value="Formate/glycerate dehydrogenase catalytic domain-like"/>
    <property type="match status" value="1"/>
</dbReference>
<evidence type="ECO:0000259" key="6">
    <source>
        <dbReference type="Pfam" id="PF02826"/>
    </source>
</evidence>
<name>A0A7J4ZUE2_9BACT</name>
<dbReference type="PANTHER" id="PTHR43761:SF1">
    <property type="entry name" value="D-ISOMER SPECIFIC 2-HYDROXYACID DEHYDROGENASE CATALYTIC DOMAIN-CONTAINING PROTEIN-RELATED"/>
    <property type="match status" value="1"/>
</dbReference>
<dbReference type="InterPro" id="IPR006140">
    <property type="entry name" value="D-isomer_DH_NAD-bd"/>
</dbReference>
<organism evidence="7 8">
    <name type="scientific">Oryzomonas japonica</name>
    <dbReference type="NCBI Taxonomy" id="2603858"/>
    <lineage>
        <taxon>Bacteria</taxon>
        <taxon>Pseudomonadati</taxon>
        <taxon>Thermodesulfobacteriota</taxon>
        <taxon>Desulfuromonadia</taxon>
        <taxon>Geobacterales</taxon>
        <taxon>Geobacteraceae</taxon>
        <taxon>Oryzomonas</taxon>
    </lineage>
</organism>
<dbReference type="GO" id="GO:0016616">
    <property type="term" value="F:oxidoreductase activity, acting on the CH-OH group of donors, NAD or NADP as acceptor"/>
    <property type="evidence" value="ECO:0007669"/>
    <property type="project" value="InterPro"/>
</dbReference>
<evidence type="ECO:0000313" key="8">
    <source>
        <dbReference type="Proteomes" id="UP000420562"/>
    </source>
</evidence>
<dbReference type="Proteomes" id="UP000420562">
    <property type="component" value="Unassembled WGS sequence"/>
</dbReference>
<feature type="domain" description="D-isomer specific 2-hydroxyacid dehydrogenase NAD-binding" evidence="6">
    <location>
        <begin position="111"/>
        <end position="291"/>
    </location>
</feature>
<dbReference type="PANTHER" id="PTHR43761">
    <property type="entry name" value="D-ISOMER SPECIFIC 2-HYDROXYACID DEHYDROGENASE FAMILY PROTEIN (AFU_ORTHOLOGUE AFUA_1G13630)"/>
    <property type="match status" value="1"/>
</dbReference>
<keyword evidence="8" id="KW-1185">Reference proteome</keyword>
<dbReference type="PROSITE" id="PS00670">
    <property type="entry name" value="D_2_HYDROXYACID_DH_2"/>
    <property type="match status" value="1"/>
</dbReference>
<evidence type="ECO:0000256" key="1">
    <source>
        <dbReference type="ARBA" id="ARBA00005854"/>
    </source>
</evidence>
<dbReference type="EMBL" id="VZQZ01000002">
    <property type="protein sequence ID" value="KAB0666855.1"/>
    <property type="molecule type" value="Genomic_DNA"/>
</dbReference>
<dbReference type="InterPro" id="IPR036291">
    <property type="entry name" value="NAD(P)-bd_dom_sf"/>
</dbReference>
<dbReference type="PROSITE" id="PS00671">
    <property type="entry name" value="D_2_HYDROXYACID_DH_3"/>
    <property type="match status" value="1"/>
</dbReference>
<comment type="similarity">
    <text evidence="1 4">Belongs to the D-isomer specific 2-hydroxyacid dehydrogenase family.</text>
</comment>
<dbReference type="GO" id="GO:0051287">
    <property type="term" value="F:NAD binding"/>
    <property type="evidence" value="ECO:0007669"/>
    <property type="project" value="InterPro"/>
</dbReference>
<accession>A0A7J4ZUE2</accession>